<gene>
    <name evidence="2" type="ORF">QWZ14_09475</name>
</gene>
<evidence type="ECO:0000313" key="3">
    <source>
        <dbReference type="Proteomes" id="UP001529369"/>
    </source>
</evidence>
<protein>
    <recommendedName>
        <fullName evidence="4">Rad50/SbcC-type AAA domain-containing protein</fullName>
    </recommendedName>
</protein>
<keyword evidence="1" id="KW-0175">Coiled coil</keyword>
<organism evidence="2 3">
    <name type="scientific">Paeniroseomonas aquatica</name>
    <dbReference type="NCBI Taxonomy" id="373043"/>
    <lineage>
        <taxon>Bacteria</taxon>
        <taxon>Pseudomonadati</taxon>
        <taxon>Pseudomonadota</taxon>
        <taxon>Alphaproteobacteria</taxon>
        <taxon>Acetobacterales</taxon>
        <taxon>Acetobacteraceae</taxon>
        <taxon>Paeniroseomonas</taxon>
    </lineage>
</organism>
<feature type="coiled-coil region" evidence="1">
    <location>
        <begin position="377"/>
        <end position="411"/>
    </location>
</feature>
<proteinExistence type="predicted"/>
<comment type="caution">
    <text evidence="2">The sequence shown here is derived from an EMBL/GenBank/DDBJ whole genome shotgun (WGS) entry which is preliminary data.</text>
</comment>
<dbReference type="Proteomes" id="UP001529369">
    <property type="component" value="Unassembled WGS sequence"/>
</dbReference>
<reference evidence="3" key="1">
    <citation type="journal article" date="2019" name="Int. J. Syst. Evol. Microbiol.">
        <title>The Global Catalogue of Microorganisms (GCM) 10K type strain sequencing project: providing services to taxonomists for standard genome sequencing and annotation.</title>
        <authorList>
            <consortium name="The Broad Institute Genomics Platform"/>
            <consortium name="The Broad Institute Genome Sequencing Center for Infectious Disease"/>
            <person name="Wu L."/>
            <person name="Ma J."/>
        </authorList>
    </citation>
    <scope>NUCLEOTIDE SEQUENCE [LARGE SCALE GENOMIC DNA]</scope>
    <source>
        <strain evidence="3">CECT 7131</strain>
    </source>
</reference>
<dbReference type="RefSeq" id="WP_290316392.1">
    <property type="nucleotide sequence ID" value="NZ_JAUFPN010000107.1"/>
</dbReference>
<evidence type="ECO:0008006" key="4">
    <source>
        <dbReference type="Google" id="ProtNLM"/>
    </source>
</evidence>
<feature type="coiled-coil region" evidence="1">
    <location>
        <begin position="454"/>
        <end position="495"/>
    </location>
</feature>
<dbReference type="EMBL" id="JAUFPN010000107">
    <property type="protein sequence ID" value="MDN3564592.1"/>
    <property type="molecule type" value="Genomic_DNA"/>
</dbReference>
<keyword evidence="3" id="KW-1185">Reference proteome</keyword>
<dbReference type="InterPro" id="IPR027417">
    <property type="entry name" value="P-loop_NTPase"/>
</dbReference>
<evidence type="ECO:0000256" key="1">
    <source>
        <dbReference type="SAM" id="Coils"/>
    </source>
</evidence>
<sequence length="651" mass="73806">MQFRLKTLALELRRGKVKIPFTDVSYFWGQMGAGKTSIVRLVDYCLGGGIALTPALQSEFVGATLQLSLARGDLLIDRPRESDRVIVSWGQGDQSHHLNLPARRAEGEVLPDTGVEQLSDLLFWLSGVRPPRVRKSKIKEDSESTRLSMRDLLWYCYLDQDEIDSSFFHLDTNAPFYLRNKSRDVVRYVIGFHDERVAEIEAELDLLRGERKALMAAIAGLARALKEVGVESEAQILDHIEKLHARAKDLESSIQQGRTAAEAQRPTVHAADRLREQAMSLGVELAYLEQAIQDLREMQDHERRHLHELQTLSLKYRRSLSAKAVLIGVEFEICPRCAQQLPEPEDGQCRVCGQQDNVQAIDPTEAALVERDAKLRITELTDILARHDESLGKLQREREVLLGTKSRIERERNESLQRYDTAYLSTMLSTEHERAAVLQEAENLRALSRLPKMLEEQRDKLAEVVAQEQRLRTSLKAAREAAESDERNLEHLKELFLDCLVRAGVPGITRQDRVDIPTTSYFPEVYGPNPDDRTVTSFATISSGGKKTLFKCCFAIALHRLAVDVGAPLPELLIIDSSMKNISERENRQQFLGFYQLVYELASGELRDTQFVLVDKEFAPPPSSVSFELTERHMRPGDPQNPPLITYYNGK</sequence>
<accession>A0ABT8A487</accession>
<evidence type="ECO:0000313" key="2">
    <source>
        <dbReference type="EMBL" id="MDN3564592.1"/>
    </source>
</evidence>
<name>A0ABT8A487_9PROT</name>
<dbReference type="Gene3D" id="3.40.50.300">
    <property type="entry name" value="P-loop containing nucleotide triphosphate hydrolases"/>
    <property type="match status" value="1"/>
</dbReference>